<keyword evidence="1" id="KW-0732">Signal</keyword>
<accession>A0A068URX8</accession>
<protein>
    <submittedName>
        <fullName evidence="2">Uncharacterized protein</fullName>
    </submittedName>
</protein>
<evidence type="ECO:0000313" key="3">
    <source>
        <dbReference type="Proteomes" id="UP000295252"/>
    </source>
</evidence>
<dbReference type="InParanoid" id="A0A068URX8"/>
<evidence type="ECO:0000313" key="2">
    <source>
        <dbReference type="EMBL" id="CDP11019.1"/>
    </source>
</evidence>
<reference evidence="3" key="1">
    <citation type="journal article" date="2014" name="Science">
        <title>The coffee genome provides insight into the convergent evolution of caffeine biosynthesis.</title>
        <authorList>
            <person name="Denoeud F."/>
            <person name="Carretero-Paulet L."/>
            <person name="Dereeper A."/>
            <person name="Droc G."/>
            <person name="Guyot R."/>
            <person name="Pietrella M."/>
            <person name="Zheng C."/>
            <person name="Alberti A."/>
            <person name="Anthony F."/>
            <person name="Aprea G."/>
            <person name="Aury J.M."/>
            <person name="Bento P."/>
            <person name="Bernard M."/>
            <person name="Bocs S."/>
            <person name="Campa C."/>
            <person name="Cenci A."/>
            <person name="Combes M.C."/>
            <person name="Crouzillat D."/>
            <person name="Da Silva C."/>
            <person name="Daddiego L."/>
            <person name="De Bellis F."/>
            <person name="Dussert S."/>
            <person name="Garsmeur O."/>
            <person name="Gayraud T."/>
            <person name="Guignon V."/>
            <person name="Jahn K."/>
            <person name="Jamilloux V."/>
            <person name="Joet T."/>
            <person name="Labadie K."/>
            <person name="Lan T."/>
            <person name="Leclercq J."/>
            <person name="Lepelley M."/>
            <person name="Leroy T."/>
            <person name="Li L.T."/>
            <person name="Librado P."/>
            <person name="Lopez L."/>
            <person name="Munoz A."/>
            <person name="Noel B."/>
            <person name="Pallavicini A."/>
            <person name="Perrotta G."/>
            <person name="Poncet V."/>
            <person name="Pot D."/>
            <person name="Priyono X."/>
            <person name="Rigoreau M."/>
            <person name="Rouard M."/>
            <person name="Rozas J."/>
            <person name="Tranchant-Dubreuil C."/>
            <person name="VanBuren R."/>
            <person name="Zhang Q."/>
            <person name="Andrade A.C."/>
            <person name="Argout X."/>
            <person name="Bertrand B."/>
            <person name="de Kochko A."/>
            <person name="Graziosi G."/>
            <person name="Henry R.J."/>
            <person name="Jayarama X."/>
            <person name="Ming R."/>
            <person name="Nagai C."/>
            <person name="Rounsley S."/>
            <person name="Sankoff D."/>
            <person name="Giuliano G."/>
            <person name="Albert V.A."/>
            <person name="Wincker P."/>
            <person name="Lashermes P."/>
        </authorList>
    </citation>
    <scope>NUCLEOTIDE SEQUENCE [LARGE SCALE GENOMIC DNA]</scope>
    <source>
        <strain evidence="3">cv. DH200-94</strain>
    </source>
</reference>
<gene>
    <name evidence="2" type="ORF">GSCOC_T00032991001</name>
</gene>
<dbReference type="Gramene" id="CDP11019">
    <property type="protein sequence ID" value="CDP11019"/>
    <property type="gene ID" value="GSCOC_T00032991001"/>
</dbReference>
<dbReference type="Proteomes" id="UP000295252">
    <property type="component" value="Chromosome III"/>
</dbReference>
<name>A0A068URX8_COFCA</name>
<organism evidence="2 3">
    <name type="scientific">Coffea canephora</name>
    <name type="common">Robusta coffee</name>
    <dbReference type="NCBI Taxonomy" id="49390"/>
    <lineage>
        <taxon>Eukaryota</taxon>
        <taxon>Viridiplantae</taxon>
        <taxon>Streptophyta</taxon>
        <taxon>Embryophyta</taxon>
        <taxon>Tracheophyta</taxon>
        <taxon>Spermatophyta</taxon>
        <taxon>Magnoliopsida</taxon>
        <taxon>eudicotyledons</taxon>
        <taxon>Gunneridae</taxon>
        <taxon>Pentapetalae</taxon>
        <taxon>asterids</taxon>
        <taxon>lamiids</taxon>
        <taxon>Gentianales</taxon>
        <taxon>Rubiaceae</taxon>
        <taxon>Ixoroideae</taxon>
        <taxon>Gardenieae complex</taxon>
        <taxon>Bertiereae - Coffeeae clade</taxon>
        <taxon>Coffeeae</taxon>
        <taxon>Coffea</taxon>
    </lineage>
</organism>
<keyword evidence="3" id="KW-1185">Reference proteome</keyword>
<sequence length="66" mass="7340">MLVICIRFAFIVQLLFPQSKLKMVISMSVIGKLKQCYISVALLFPNSCLSRRRGIGNQSSCIQGSC</sequence>
<proteinExistence type="predicted"/>
<feature type="signal peptide" evidence="1">
    <location>
        <begin position="1"/>
        <end position="17"/>
    </location>
</feature>
<evidence type="ECO:0000256" key="1">
    <source>
        <dbReference type="SAM" id="SignalP"/>
    </source>
</evidence>
<dbReference type="EMBL" id="HG739134">
    <property type="protein sequence ID" value="CDP11019.1"/>
    <property type="molecule type" value="Genomic_DNA"/>
</dbReference>
<dbReference type="AlphaFoldDB" id="A0A068URX8"/>
<feature type="chain" id="PRO_5001655032" evidence="1">
    <location>
        <begin position="18"/>
        <end position="66"/>
    </location>
</feature>